<evidence type="ECO:0000256" key="1">
    <source>
        <dbReference type="ARBA" id="ARBA00022690"/>
    </source>
</evidence>
<keyword evidence="6" id="KW-1185">Reference proteome</keyword>
<reference evidence="5" key="3">
    <citation type="submission" date="2025-09" db="UniProtKB">
        <authorList>
            <consortium name="Ensembl"/>
        </authorList>
    </citation>
    <scope>IDENTIFICATION</scope>
</reference>
<dbReference type="PANTHER" id="PTHR19441">
    <property type="entry name" value="WHEY ACDIC PROTEIN WAP"/>
    <property type="match status" value="1"/>
</dbReference>
<dbReference type="AlphaFoldDB" id="A0A8I5R045"/>
<feature type="domain" description="WAP" evidence="4">
    <location>
        <begin position="125"/>
        <end position="168"/>
    </location>
</feature>
<dbReference type="Gene3D" id="4.10.75.10">
    <property type="entry name" value="Elafin-like"/>
    <property type="match status" value="4"/>
</dbReference>
<dbReference type="InterPro" id="IPR050514">
    <property type="entry name" value="WAP_four-disulfide_core"/>
</dbReference>
<dbReference type="SMART" id="SM00217">
    <property type="entry name" value="WAP"/>
    <property type="match status" value="4"/>
</dbReference>
<dbReference type="Proteomes" id="UP000028761">
    <property type="component" value="Chromosome 16"/>
</dbReference>
<sequence length="298" mass="31822">MTAGIIMMLSCLFLLKALLALGSLESWITAGEHAKEGECPPDKNPCKELCQGDELCPAGQKCCTTGCGRICRDIPKGRKRDCPRVIRKQSCLKRCITDETCPDVKKCCTFGCNKSCVVPISKQKPAEFGGECPADPLPCEELCDGDASCPQGHKCCSTGCGHTCLGDIEGGRGGDCPKVLVGLCIVGCVMDENCQAGEKCCKSGCGRFCVPPVLPRKLTMNPNWTVRSDSELGEYSPLSSTITDNCYVQGTGLGAGKGISEGQEKSSWRERTYVPDENPHANSTGLHLFPGVVNLCPR</sequence>
<feature type="domain" description="WAP" evidence="4">
    <location>
        <begin position="32"/>
        <end position="74"/>
    </location>
</feature>
<keyword evidence="3" id="KW-0732">Signal</keyword>
<gene>
    <name evidence="5" type="primary">WFDC3</name>
</gene>
<feature type="domain" description="WAP" evidence="4">
    <location>
        <begin position="75"/>
        <end position="120"/>
    </location>
</feature>
<dbReference type="SUPFAM" id="SSF57256">
    <property type="entry name" value="Elafin-like"/>
    <property type="match status" value="4"/>
</dbReference>
<dbReference type="GO" id="GO:0004867">
    <property type="term" value="F:serine-type endopeptidase inhibitor activity"/>
    <property type="evidence" value="ECO:0007669"/>
    <property type="project" value="UniProtKB-KW"/>
</dbReference>
<dbReference type="GeneTree" id="ENSGT00730000111454"/>
<dbReference type="GO" id="GO:0005615">
    <property type="term" value="C:extracellular space"/>
    <property type="evidence" value="ECO:0007669"/>
    <property type="project" value="TreeGrafter"/>
</dbReference>
<dbReference type="PANTHER" id="PTHR19441:SF97">
    <property type="entry name" value="WAP FOUR-DISULFIDE CORE DOMAIN PROTEIN 3"/>
    <property type="match status" value="1"/>
</dbReference>
<dbReference type="GO" id="GO:0019731">
    <property type="term" value="P:antibacterial humoral response"/>
    <property type="evidence" value="ECO:0007669"/>
    <property type="project" value="TreeGrafter"/>
</dbReference>
<dbReference type="Ensembl" id="ENSPANT00000081637.1">
    <property type="protein sequence ID" value="ENSPANP00000051251.1"/>
    <property type="gene ID" value="ENSPANG00000023205.3"/>
</dbReference>
<feature type="chain" id="PRO_5035285462" evidence="3">
    <location>
        <begin position="23"/>
        <end position="298"/>
    </location>
</feature>
<dbReference type="InterPro" id="IPR036645">
    <property type="entry name" value="Elafin-like_sf"/>
</dbReference>
<evidence type="ECO:0000259" key="4">
    <source>
        <dbReference type="PROSITE" id="PS51390"/>
    </source>
</evidence>
<keyword evidence="2" id="KW-0722">Serine protease inhibitor</keyword>
<feature type="signal peptide" evidence="3">
    <location>
        <begin position="1"/>
        <end position="22"/>
    </location>
</feature>
<name>A0A8I5R045_PAPAN</name>
<protein>
    <submittedName>
        <fullName evidence="5">WAP four-disulfide core domain 3</fullName>
    </submittedName>
</protein>
<organism evidence="5 6">
    <name type="scientific">Papio anubis</name>
    <name type="common">Olive baboon</name>
    <dbReference type="NCBI Taxonomy" id="9555"/>
    <lineage>
        <taxon>Eukaryota</taxon>
        <taxon>Metazoa</taxon>
        <taxon>Chordata</taxon>
        <taxon>Craniata</taxon>
        <taxon>Vertebrata</taxon>
        <taxon>Euteleostomi</taxon>
        <taxon>Mammalia</taxon>
        <taxon>Eutheria</taxon>
        <taxon>Euarchontoglires</taxon>
        <taxon>Primates</taxon>
        <taxon>Haplorrhini</taxon>
        <taxon>Catarrhini</taxon>
        <taxon>Cercopithecidae</taxon>
        <taxon>Cercopithecinae</taxon>
        <taxon>Papio</taxon>
    </lineage>
</organism>
<dbReference type="GO" id="GO:0045087">
    <property type="term" value="P:innate immune response"/>
    <property type="evidence" value="ECO:0007669"/>
    <property type="project" value="TreeGrafter"/>
</dbReference>
<evidence type="ECO:0000256" key="3">
    <source>
        <dbReference type="SAM" id="SignalP"/>
    </source>
</evidence>
<reference evidence="5" key="2">
    <citation type="submission" date="2025-08" db="UniProtKB">
        <authorList>
            <consortium name="Ensembl"/>
        </authorList>
    </citation>
    <scope>IDENTIFICATION</scope>
</reference>
<evidence type="ECO:0000313" key="6">
    <source>
        <dbReference type="Proteomes" id="UP000028761"/>
    </source>
</evidence>
<feature type="domain" description="WAP" evidence="4">
    <location>
        <begin position="169"/>
        <end position="213"/>
    </location>
</feature>
<reference evidence="5 6" key="1">
    <citation type="submission" date="2012-03" db="EMBL/GenBank/DDBJ databases">
        <title>Whole Genome Assembly of Papio anubis.</title>
        <authorList>
            <person name="Liu Y.L."/>
            <person name="Abraham K.A."/>
            <person name="Akbar H.A."/>
            <person name="Ali S.A."/>
            <person name="Anosike U.A."/>
            <person name="Aqrawi P.A."/>
            <person name="Arias F.A."/>
            <person name="Attaway T.A."/>
            <person name="Awwad R.A."/>
            <person name="Babu C.B."/>
            <person name="Bandaranaike D.B."/>
            <person name="Battles P.B."/>
            <person name="Bell A.B."/>
            <person name="Beltran B.B."/>
            <person name="Berhane-Mersha D.B."/>
            <person name="Bess C.B."/>
            <person name="Bickham C.B."/>
            <person name="Bolden T.B."/>
            <person name="Carter K.C."/>
            <person name="Chau D.C."/>
            <person name="Chavez A.C."/>
            <person name="Clerc-Blankenburg K.C."/>
            <person name="Coyle M.C."/>
            <person name="Dao M.D."/>
            <person name="Davila M.L.D."/>
            <person name="Davy-Carroll L.D."/>
            <person name="Denson S.D."/>
            <person name="Dinh H.D."/>
            <person name="Fernandez S.F."/>
            <person name="Fernando P.F."/>
            <person name="Forbes L.F."/>
            <person name="Francis C.F."/>
            <person name="Francisco L.F."/>
            <person name="Fu Q.F."/>
            <person name="Garcia-Iii R.G."/>
            <person name="Garrett T.G."/>
            <person name="Gross S.G."/>
            <person name="Gubbala S.G."/>
            <person name="Hirani K.H."/>
            <person name="Hogues M.H."/>
            <person name="Hollins B.H."/>
            <person name="Jackson L.J."/>
            <person name="Javaid M.J."/>
            <person name="Jhangiani S.J."/>
            <person name="Johnson A.J."/>
            <person name="Johnson B.J."/>
            <person name="Jones J.J."/>
            <person name="Joshi V.J."/>
            <person name="Kalu J.K."/>
            <person name="Khan N.K."/>
            <person name="Korchina V.K."/>
            <person name="Kovar C.K."/>
            <person name="Lago L.L."/>
            <person name="Lara F.L."/>
            <person name="Le T.-K.L."/>
            <person name="Lee S.L."/>
            <person name="Legall-Iii F.L."/>
            <person name="Lemon S.L."/>
            <person name="Liu J.L."/>
            <person name="Liu Y.-S.L."/>
            <person name="Liyanage D.L."/>
            <person name="Lopez J.L."/>
            <person name="Lorensuhewa L.L."/>
            <person name="Mata R.M."/>
            <person name="Mathew T.M."/>
            <person name="Mercado C.M."/>
            <person name="Mercado I.M."/>
            <person name="Morales K.M."/>
            <person name="Morgan M.M."/>
            <person name="Munidasa M.M."/>
            <person name="Ngo D.N."/>
            <person name="Nguyen L.N."/>
            <person name="Nguyen T.N."/>
            <person name="Nguyen N.N."/>
            <person name="Obregon M.O."/>
            <person name="Okwuonu G.O."/>
            <person name="Ongeri F.O."/>
            <person name="Onwere C.O."/>
            <person name="Osifeso I.O."/>
            <person name="Parra A.P."/>
            <person name="Patil S.P."/>
            <person name="Perez A.P."/>
            <person name="Perez Y.P."/>
            <person name="Pham C.P."/>
            <person name="Pu L.-L.P."/>
            <person name="Puazo M.P."/>
            <person name="Quiroz J.Q."/>
            <person name="Rouhana J.R."/>
            <person name="Ruiz M.R."/>
            <person name="Ruiz S.-J.R."/>
            <person name="Saada N.S."/>
            <person name="Santibanez J.S."/>
            <person name="Scheel M.S."/>
            <person name="Schneider B.S."/>
            <person name="Simmons D.S."/>
            <person name="Sisson I.S."/>
            <person name="Tang L.-Y.T."/>
            <person name="Thornton R.T."/>
            <person name="Tisius J.T."/>
            <person name="Toledanes G.T."/>
            <person name="Trejos Z.T."/>
            <person name="Usmani K.U."/>
            <person name="Varghese R.V."/>
            <person name="Vattathil S.V."/>
            <person name="Vee V.V."/>
            <person name="Walker D.W."/>
            <person name="Weissenberger G.W."/>
            <person name="White C.W."/>
            <person name="Williams A.W."/>
            <person name="Woodworth J.W."/>
            <person name="Wright R.W."/>
            <person name="Zhu Y.Z."/>
            <person name="Han Y.H."/>
            <person name="Newsham I.N."/>
            <person name="Nazareth L.N."/>
            <person name="Worley K.W."/>
            <person name="Muzny D.M."/>
            <person name="Rogers J.R."/>
            <person name="Gibbs R.G."/>
        </authorList>
    </citation>
    <scope>NUCLEOTIDE SEQUENCE [LARGE SCALE GENOMIC DNA]</scope>
</reference>
<dbReference type="PROSITE" id="PS51390">
    <property type="entry name" value="WAP"/>
    <property type="match status" value="4"/>
</dbReference>
<accession>A0A8I5R045</accession>
<dbReference type="Pfam" id="PF00095">
    <property type="entry name" value="WAP"/>
    <property type="match status" value="4"/>
</dbReference>
<evidence type="ECO:0000313" key="5">
    <source>
        <dbReference type="Ensembl" id="ENSPANP00000051251.1"/>
    </source>
</evidence>
<proteinExistence type="predicted"/>
<dbReference type="InterPro" id="IPR008197">
    <property type="entry name" value="WAP_dom"/>
</dbReference>
<dbReference type="OMA" id="HVKAGEC"/>
<keyword evidence="1" id="KW-0646">Protease inhibitor</keyword>
<evidence type="ECO:0000256" key="2">
    <source>
        <dbReference type="ARBA" id="ARBA00022900"/>
    </source>
</evidence>